<organism evidence="2 3">
    <name type="scientific">Anabaena catenula FACHB-362</name>
    <dbReference type="NCBI Taxonomy" id="2692877"/>
    <lineage>
        <taxon>Bacteria</taxon>
        <taxon>Bacillati</taxon>
        <taxon>Cyanobacteriota</taxon>
        <taxon>Cyanophyceae</taxon>
        <taxon>Nostocales</taxon>
        <taxon>Nostocaceae</taxon>
        <taxon>Anabaena</taxon>
    </lineage>
</organism>
<dbReference type="Pfam" id="PF09343">
    <property type="entry name" value="DUF2460"/>
    <property type="match status" value="1"/>
</dbReference>
<dbReference type="Proteomes" id="UP000660381">
    <property type="component" value="Unassembled WGS sequence"/>
</dbReference>
<evidence type="ECO:0000313" key="3">
    <source>
        <dbReference type="Proteomes" id="UP000660381"/>
    </source>
</evidence>
<dbReference type="InterPro" id="IPR011740">
    <property type="entry name" value="DUF2460"/>
</dbReference>
<dbReference type="NCBIfam" id="TIGR02217">
    <property type="entry name" value="chp_TIGR02217"/>
    <property type="match status" value="1"/>
</dbReference>
<reference evidence="2 3" key="1">
    <citation type="journal article" date="2020" name="ISME J.">
        <title>Comparative genomics reveals insights into cyanobacterial evolution and habitat adaptation.</title>
        <authorList>
            <person name="Chen M.Y."/>
            <person name="Teng W.K."/>
            <person name="Zhao L."/>
            <person name="Hu C.X."/>
            <person name="Zhou Y.K."/>
            <person name="Han B.P."/>
            <person name="Song L.R."/>
            <person name="Shu W.S."/>
        </authorList>
    </citation>
    <scope>NUCLEOTIDE SEQUENCE [LARGE SCALE GENOMIC DNA]</scope>
    <source>
        <strain evidence="2 3">FACHB-362</strain>
    </source>
</reference>
<proteinExistence type="predicted"/>
<feature type="domain" description="DUF2460" evidence="1">
    <location>
        <begin position="5"/>
        <end position="185"/>
    </location>
</feature>
<evidence type="ECO:0000313" key="2">
    <source>
        <dbReference type="EMBL" id="MBD2694436.1"/>
    </source>
</evidence>
<sequence>MSFNETRLNLGFDFGTVGGASFSTTVLTTGGGYEQRNSNWDEPRGRWQIGDRLYNREELDYIIRFHRAHRGKAVGFRFRDWANYQAENELIGVGDGVTTQFQLKKTYTVGSQSTVQTIKKPVVGSVYLTVAGEPIVSGFSVDYTTGLCTFTAPPTGNINATFDFDIPVRFEQDLFDHRYDAGTQEEVLFYVSTLAVLEIKI</sequence>
<name>A0ABR8JC46_9NOST</name>
<comment type="caution">
    <text evidence="2">The sequence shown here is derived from an EMBL/GenBank/DDBJ whole genome shotgun (WGS) entry which is preliminary data.</text>
</comment>
<gene>
    <name evidence="2" type="ORF">H6G68_22275</name>
</gene>
<keyword evidence="3" id="KW-1185">Reference proteome</keyword>
<dbReference type="EMBL" id="JACJTQ010000048">
    <property type="protein sequence ID" value="MBD2694436.1"/>
    <property type="molecule type" value="Genomic_DNA"/>
</dbReference>
<dbReference type="RefSeq" id="WP_190908602.1">
    <property type="nucleotide sequence ID" value="NZ_JACJTQ010000048.1"/>
</dbReference>
<accession>A0ABR8JC46</accession>
<evidence type="ECO:0000259" key="1">
    <source>
        <dbReference type="Pfam" id="PF09343"/>
    </source>
</evidence>
<protein>
    <submittedName>
        <fullName evidence="2">DUF2460 domain-containing protein</fullName>
    </submittedName>
</protein>